<comment type="caution">
    <text evidence="2">The sequence shown here is derived from an EMBL/GenBank/DDBJ whole genome shotgun (WGS) entry which is preliminary data.</text>
</comment>
<evidence type="ECO:0000313" key="3">
    <source>
        <dbReference type="Proteomes" id="UP000712600"/>
    </source>
</evidence>
<dbReference type="Proteomes" id="UP000712600">
    <property type="component" value="Unassembled WGS sequence"/>
</dbReference>
<evidence type="ECO:0000256" key="1">
    <source>
        <dbReference type="SAM" id="MobiDB-lite"/>
    </source>
</evidence>
<feature type="compositionally biased region" description="Polar residues" evidence="1">
    <location>
        <begin position="315"/>
        <end position="328"/>
    </location>
</feature>
<organism evidence="2 3">
    <name type="scientific">Brassica cretica</name>
    <name type="common">Mustard</name>
    <dbReference type="NCBI Taxonomy" id="69181"/>
    <lineage>
        <taxon>Eukaryota</taxon>
        <taxon>Viridiplantae</taxon>
        <taxon>Streptophyta</taxon>
        <taxon>Embryophyta</taxon>
        <taxon>Tracheophyta</taxon>
        <taxon>Spermatophyta</taxon>
        <taxon>Magnoliopsida</taxon>
        <taxon>eudicotyledons</taxon>
        <taxon>Gunneridae</taxon>
        <taxon>Pentapetalae</taxon>
        <taxon>rosids</taxon>
        <taxon>malvids</taxon>
        <taxon>Brassicales</taxon>
        <taxon>Brassicaceae</taxon>
        <taxon>Brassiceae</taxon>
        <taxon>Brassica</taxon>
    </lineage>
</organism>
<proteinExistence type="predicted"/>
<feature type="compositionally biased region" description="Basic and acidic residues" evidence="1">
    <location>
        <begin position="78"/>
        <end position="118"/>
    </location>
</feature>
<feature type="compositionally biased region" description="Polar residues" evidence="1">
    <location>
        <begin position="158"/>
        <end position="168"/>
    </location>
</feature>
<feature type="region of interest" description="Disordered" evidence="1">
    <location>
        <begin position="255"/>
        <end position="281"/>
    </location>
</feature>
<dbReference type="EMBL" id="QGKX02001347">
    <property type="protein sequence ID" value="KAF3523594.1"/>
    <property type="molecule type" value="Genomic_DNA"/>
</dbReference>
<feature type="region of interest" description="Disordered" evidence="1">
    <location>
        <begin position="301"/>
        <end position="328"/>
    </location>
</feature>
<feature type="compositionally biased region" description="Basic and acidic residues" evidence="1">
    <location>
        <begin position="126"/>
        <end position="142"/>
    </location>
</feature>
<reference evidence="2" key="1">
    <citation type="submission" date="2019-12" db="EMBL/GenBank/DDBJ databases">
        <title>Genome sequencing and annotation of Brassica cretica.</title>
        <authorList>
            <person name="Studholme D.J."/>
            <person name="Sarris P."/>
        </authorList>
    </citation>
    <scope>NUCLEOTIDE SEQUENCE</scope>
    <source>
        <strain evidence="2">PFS-109/04</strain>
        <tissue evidence="2">Leaf</tissue>
    </source>
</reference>
<evidence type="ECO:0000313" key="2">
    <source>
        <dbReference type="EMBL" id="KAF3523594.1"/>
    </source>
</evidence>
<accession>A0A8S9PQV7</accession>
<feature type="region of interest" description="Disordered" evidence="1">
    <location>
        <begin position="158"/>
        <end position="177"/>
    </location>
</feature>
<feature type="compositionally biased region" description="Basic and acidic residues" evidence="1">
    <location>
        <begin position="27"/>
        <end position="47"/>
    </location>
</feature>
<feature type="compositionally biased region" description="Basic and acidic residues" evidence="1">
    <location>
        <begin position="255"/>
        <end position="266"/>
    </location>
</feature>
<gene>
    <name evidence="2" type="ORF">F2Q69_00046655</name>
</gene>
<sequence length="328" mass="36361">MNISHKSWDTYAGVDVISLTLCHKDDICPLDKKNSTKSPERKRETREGNGGGYDGGKHEDRARSYKGVVINGNGGNQTKERDSRDYYGKGKGKMFEEPDSKWGARREGPRSGEQEGRYRVYSGQEKQYHDRSGSREKDREEGEIIATGEASMKLASQQFQQELSNTQARGAEAISDPVDTEKGLQALKVLVEEKSDKVDDEYVMEMDEIKAVFLEHSIDMDEAGDLDDAAEEEMEEAGMVKEDVASLVETTVEVETERGRGTEELAKQQGPRKSFFKPTGNAVGSNKMRIANALVKRAAAKACTRQGDGRKQQESKGASTLKSGNFKV</sequence>
<name>A0A8S9PQV7_BRACR</name>
<feature type="region of interest" description="Disordered" evidence="1">
    <location>
        <begin position="27"/>
        <end position="143"/>
    </location>
</feature>
<protein>
    <submittedName>
        <fullName evidence="2">Uncharacterized protein</fullName>
    </submittedName>
</protein>
<dbReference type="AlphaFoldDB" id="A0A8S9PQV7"/>